<dbReference type="Proteomes" id="UP001464891">
    <property type="component" value="Unassembled WGS sequence"/>
</dbReference>
<dbReference type="Gene3D" id="3.40.190.10">
    <property type="entry name" value="Periplasmic binding protein-like II"/>
    <property type="match status" value="2"/>
</dbReference>
<dbReference type="EMBL" id="JAMPKM010000032">
    <property type="protein sequence ID" value="MEP0820517.1"/>
    <property type="molecule type" value="Genomic_DNA"/>
</dbReference>
<name>A0ABV0JFF0_9CYAN</name>
<dbReference type="NCBIfam" id="TIGR01098">
    <property type="entry name" value="3A0109s03R"/>
    <property type="match status" value="1"/>
</dbReference>
<dbReference type="RefSeq" id="WP_190443311.1">
    <property type="nucleotide sequence ID" value="NZ_JAMPKM010000032.1"/>
</dbReference>
<evidence type="ECO:0000256" key="1">
    <source>
        <dbReference type="ARBA" id="ARBA00007162"/>
    </source>
</evidence>
<protein>
    <submittedName>
        <fullName evidence="4">Phosphate/phosphite/phosphonate ABC transporter substrate-binding protein</fullName>
    </submittedName>
</protein>
<gene>
    <name evidence="4" type="primary">phnD</name>
    <name evidence="4" type="ORF">NC998_25815</name>
</gene>
<evidence type="ECO:0000313" key="4">
    <source>
        <dbReference type="EMBL" id="MEP0820517.1"/>
    </source>
</evidence>
<sequence>MQRLLSQWFDRPLRRILSFFLMFCIGAIGVSCTATSPNTSSQASPTSSPLARSETSNTETLDVAVIPWQSPEEQEAKLQPLADYLEQKMNRSVNFQVAKDYATAVDLLVEDKVEMAYLAALTYIKSHERNASIEPLVLPIDETTGRPWYTSVIVAGANKKIESLQDLKGKRFAFVSPSSTSGFLMPLNAMRAEGIDPTRDFASIRYPGSHDKAEIALAKGEFDAIADDKASFLRAQVAGTLPAANYKIIWESEPIPTPPIVINTSKFTAGEIAQLQQALIDAPVGVVDVSGAKSAGYTLAKDADFDPIREIYKRLKSITIAEK</sequence>
<dbReference type="PANTHER" id="PTHR35841:SF1">
    <property type="entry name" value="PHOSPHONATES-BINDING PERIPLASMIC PROTEIN"/>
    <property type="match status" value="1"/>
</dbReference>
<evidence type="ECO:0000313" key="5">
    <source>
        <dbReference type="Proteomes" id="UP001464891"/>
    </source>
</evidence>
<comment type="caution">
    <text evidence="4">The sequence shown here is derived from an EMBL/GenBank/DDBJ whole genome shotgun (WGS) entry which is preliminary data.</text>
</comment>
<evidence type="ECO:0000256" key="2">
    <source>
        <dbReference type="ARBA" id="ARBA00022729"/>
    </source>
</evidence>
<feature type="region of interest" description="Disordered" evidence="3">
    <location>
        <begin position="36"/>
        <end position="57"/>
    </location>
</feature>
<evidence type="ECO:0000256" key="3">
    <source>
        <dbReference type="SAM" id="MobiDB-lite"/>
    </source>
</evidence>
<dbReference type="PROSITE" id="PS51257">
    <property type="entry name" value="PROKAR_LIPOPROTEIN"/>
    <property type="match status" value="1"/>
</dbReference>
<keyword evidence="5" id="KW-1185">Reference proteome</keyword>
<dbReference type="SUPFAM" id="SSF53850">
    <property type="entry name" value="Periplasmic binding protein-like II"/>
    <property type="match status" value="1"/>
</dbReference>
<keyword evidence="2" id="KW-0732">Signal</keyword>
<comment type="similarity">
    <text evidence="1">Belongs to the phosphate/phosphite/phosphonate binding protein family.</text>
</comment>
<dbReference type="PANTHER" id="PTHR35841">
    <property type="entry name" value="PHOSPHONATES-BINDING PERIPLASMIC PROTEIN"/>
    <property type="match status" value="1"/>
</dbReference>
<dbReference type="InterPro" id="IPR005770">
    <property type="entry name" value="PhnD"/>
</dbReference>
<dbReference type="Pfam" id="PF12974">
    <property type="entry name" value="Phosphonate-bd"/>
    <property type="match status" value="1"/>
</dbReference>
<organism evidence="4 5">
    <name type="scientific">Trichocoleus desertorum GB2-A4</name>
    <dbReference type="NCBI Taxonomy" id="2933944"/>
    <lineage>
        <taxon>Bacteria</taxon>
        <taxon>Bacillati</taxon>
        <taxon>Cyanobacteriota</taxon>
        <taxon>Cyanophyceae</taxon>
        <taxon>Leptolyngbyales</taxon>
        <taxon>Trichocoleusaceae</taxon>
        <taxon>Trichocoleus</taxon>
    </lineage>
</organism>
<dbReference type="CDD" id="cd13571">
    <property type="entry name" value="PBP2_PnhD_1"/>
    <property type="match status" value="1"/>
</dbReference>
<reference evidence="4 5" key="1">
    <citation type="submission" date="2022-04" db="EMBL/GenBank/DDBJ databases">
        <title>Positive selection, recombination, and allopatry shape intraspecific diversity of widespread and dominant cyanobacteria.</title>
        <authorList>
            <person name="Wei J."/>
            <person name="Shu W."/>
            <person name="Hu C."/>
        </authorList>
    </citation>
    <scope>NUCLEOTIDE SEQUENCE [LARGE SCALE GENOMIC DNA]</scope>
    <source>
        <strain evidence="4 5">GB2-A4</strain>
    </source>
</reference>
<proteinExistence type="inferred from homology"/>
<accession>A0ABV0JFF0</accession>